<dbReference type="InterPro" id="IPR025392">
    <property type="entry name" value="DUF4124"/>
</dbReference>
<dbReference type="RefSeq" id="WP_101192361.1">
    <property type="nucleotide sequence ID" value="NZ_JBICLX010000005.1"/>
</dbReference>
<evidence type="ECO:0000259" key="3">
    <source>
        <dbReference type="Pfam" id="PF13511"/>
    </source>
</evidence>
<feature type="region of interest" description="Disordered" evidence="1">
    <location>
        <begin position="34"/>
        <end position="88"/>
    </location>
</feature>
<feature type="signal peptide" evidence="2">
    <location>
        <begin position="1"/>
        <end position="17"/>
    </location>
</feature>
<organism evidence="4 5">
    <name type="scientific">Pseudomonas fluvialis</name>
    <dbReference type="NCBI Taxonomy" id="1793966"/>
    <lineage>
        <taxon>Bacteria</taxon>
        <taxon>Pseudomonadati</taxon>
        <taxon>Pseudomonadota</taxon>
        <taxon>Gammaproteobacteria</taxon>
        <taxon>Pseudomonadales</taxon>
        <taxon>Pseudomonadaceae</taxon>
        <taxon>Pseudomonas</taxon>
    </lineage>
</organism>
<gene>
    <name evidence="4" type="ORF">CW360_00380</name>
</gene>
<dbReference type="EMBL" id="PIYS01000001">
    <property type="protein sequence ID" value="PKF73374.1"/>
    <property type="molecule type" value="Genomic_DNA"/>
</dbReference>
<dbReference type="Pfam" id="PF13511">
    <property type="entry name" value="DUF4124"/>
    <property type="match status" value="1"/>
</dbReference>
<reference evidence="5" key="1">
    <citation type="submission" date="2017-12" db="EMBL/GenBank/DDBJ databases">
        <authorList>
            <person name="Yu X.-Y."/>
        </authorList>
    </citation>
    <scope>NUCLEOTIDE SEQUENCE [LARGE SCALE GENOMIC DNA]</scope>
    <source>
        <strain evidence="5">ZYSR67-Z</strain>
    </source>
</reference>
<evidence type="ECO:0000313" key="4">
    <source>
        <dbReference type="EMBL" id="PKF73374.1"/>
    </source>
</evidence>
<evidence type="ECO:0000256" key="1">
    <source>
        <dbReference type="SAM" id="MobiDB-lite"/>
    </source>
</evidence>
<proteinExistence type="predicted"/>
<dbReference type="Proteomes" id="UP000242861">
    <property type="component" value="Unassembled WGS sequence"/>
</dbReference>
<name>A0A2I0CUS9_9PSED</name>
<evidence type="ECO:0000313" key="5">
    <source>
        <dbReference type="Proteomes" id="UP000242861"/>
    </source>
</evidence>
<feature type="chain" id="PRO_5014180625" evidence="2">
    <location>
        <begin position="18"/>
        <end position="143"/>
    </location>
</feature>
<evidence type="ECO:0000256" key="2">
    <source>
        <dbReference type="SAM" id="SignalP"/>
    </source>
</evidence>
<keyword evidence="2" id="KW-0732">Signal</keyword>
<feature type="compositionally biased region" description="Basic and acidic residues" evidence="1">
    <location>
        <begin position="40"/>
        <end position="87"/>
    </location>
</feature>
<accession>A0A2I0CUS9</accession>
<feature type="domain" description="DUF4124" evidence="3">
    <location>
        <begin position="9"/>
        <end position="51"/>
    </location>
</feature>
<dbReference type="AlphaFoldDB" id="A0A2I0CUS9"/>
<protein>
    <submittedName>
        <fullName evidence="4">DUF4124 domain-containing protein</fullName>
    </submittedName>
</protein>
<comment type="caution">
    <text evidence="4">The sequence shown here is derived from an EMBL/GenBank/DDBJ whole genome shotgun (WGS) entry which is preliminary data.</text>
</comment>
<sequence>MLMLCLTFSCLSSLSVAQEIYRWTDAQGRVHFGQRPQAADAERVDVRPQVMERDAATREREARSERFFRARQEEQQQQREEQAERQRQRLHACQQMRRELVRISQPGLFFRTDQQGERQFYSDAQMAKARQQLQARVAEQCGD</sequence>